<dbReference type="EMBL" id="PKMF04000530">
    <property type="protein sequence ID" value="KAK7827004.1"/>
    <property type="molecule type" value="Genomic_DNA"/>
</dbReference>
<protein>
    <submittedName>
        <fullName evidence="8">Trna-specific 2-thiouridylase mnma</fullName>
    </submittedName>
</protein>
<dbReference type="AlphaFoldDB" id="A0AAW0JJR8"/>
<name>A0AAW0JJR8_QUESU</name>
<evidence type="ECO:0000256" key="6">
    <source>
        <dbReference type="ARBA" id="ARBA00022884"/>
    </source>
</evidence>
<dbReference type="GO" id="GO:0005524">
    <property type="term" value="F:ATP binding"/>
    <property type="evidence" value="ECO:0007669"/>
    <property type="project" value="UniProtKB-KW"/>
</dbReference>
<dbReference type="PANTHER" id="PTHR43052">
    <property type="match status" value="1"/>
</dbReference>
<keyword evidence="9" id="KW-1185">Reference proteome</keyword>
<keyword evidence="2" id="KW-0808">Transferase</keyword>
<keyword evidence="6" id="KW-0694">RNA-binding</keyword>
<dbReference type="Proteomes" id="UP000237347">
    <property type="component" value="Unassembled WGS sequence"/>
</dbReference>
<evidence type="ECO:0000313" key="9">
    <source>
        <dbReference type="Proteomes" id="UP000237347"/>
    </source>
</evidence>
<keyword evidence="7" id="KW-1015">Disulfide bond</keyword>
<keyword evidence="5" id="KW-0067">ATP-binding</keyword>
<gene>
    <name evidence="8" type="primary">mnmA_0</name>
    <name evidence="8" type="ORF">CFP56_031406</name>
</gene>
<dbReference type="InterPro" id="IPR051305">
    <property type="entry name" value="tRNA_2-thiouridylase_MnmA"/>
</dbReference>
<evidence type="ECO:0000256" key="1">
    <source>
        <dbReference type="ARBA" id="ARBA00022555"/>
    </source>
</evidence>
<sequence length="81" mass="8924">MDRKVKQMTLKSQSSSIKFSEFVTRHIGEMEGVILEAETGDFLGKHQGPGFYNCSLEMELGQDGCEDVVHLSEDDQGLTAG</sequence>
<keyword evidence="4" id="KW-0547">Nucleotide-binding</keyword>
<organism evidence="8 9">
    <name type="scientific">Quercus suber</name>
    <name type="common">Cork oak</name>
    <dbReference type="NCBI Taxonomy" id="58331"/>
    <lineage>
        <taxon>Eukaryota</taxon>
        <taxon>Viridiplantae</taxon>
        <taxon>Streptophyta</taxon>
        <taxon>Embryophyta</taxon>
        <taxon>Tracheophyta</taxon>
        <taxon>Spermatophyta</taxon>
        <taxon>Magnoliopsida</taxon>
        <taxon>eudicotyledons</taxon>
        <taxon>Gunneridae</taxon>
        <taxon>Pentapetalae</taxon>
        <taxon>rosids</taxon>
        <taxon>fabids</taxon>
        <taxon>Fagales</taxon>
        <taxon>Fagaceae</taxon>
        <taxon>Quercus</taxon>
    </lineage>
</organism>
<proteinExistence type="predicted"/>
<dbReference type="GO" id="GO:0008033">
    <property type="term" value="P:tRNA processing"/>
    <property type="evidence" value="ECO:0007669"/>
    <property type="project" value="UniProtKB-KW"/>
</dbReference>
<evidence type="ECO:0000256" key="4">
    <source>
        <dbReference type="ARBA" id="ARBA00022741"/>
    </source>
</evidence>
<evidence type="ECO:0000256" key="5">
    <source>
        <dbReference type="ARBA" id="ARBA00022840"/>
    </source>
</evidence>
<comment type="caution">
    <text evidence="8">The sequence shown here is derived from an EMBL/GenBank/DDBJ whole genome shotgun (WGS) entry which is preliminary data.</text>
</comment>
<keyword evidence="3" id="KW-0819">tRNA processing</keyword>
<dbReference type="GO" id="GO:0016740">
    <property type="term" value="F:transferase activity"/>
    <property type="evidence" value="ECO:0007669"/>
    <property type="project" value="UniProtKB-KW"/>
</dbReference>
<evidence type="ECO:0000256" key="3">
    <source>
        <dbReference type="ARBA" id="ARBA00022694"/>
    </source>
</evidence>
<evidence type="ECO:0000256" key="7">
    <source>
        <dbReference type="ARBA" id="ARBA00023157"/>
    </source>
</evidence>
<keyword evidence="1" id="KW-0820">tRNA-binding</keyword>
<reference evidence="8 9" key="1">
    <citation type="journal article" date="2018" name="Sci. Data">
        <title>The draft genome sequence of cork oak.</title>
        <authorList>
            <person name="Ramos A.M."/>
            <person name="Usie A."/>
            <person name="Barbosa P."/>
            <person name="Barros P.M."/>
            <person name="Capote T."/>
            <person name="Chaves I."/>
            <person name="Simoes F."/>
            <person name="Abreu I."/>
            <person name="Carrasquinho I."/>
            <person name="Faro C."/>
            <person name="Guimaraes J.B."/>
            <person name="Mendonca D."/>
            <person name="Nobrega F."/>
            <person name="Rodrigues L."/>
            <person name="Saibo N.J.M."/>
            <person name="Varela M.C."/>
            <person name="Egas C."/>
            <person name="Matos J."/>
            <person name="Miguel C.M."/>
            <person name="Oliveira M.M."/>
            <person name="Ricardo C.P."/>
            <person name="Goncalves S."/>
        </authorList>
    </citation>
    <scope>NUCLEOTIDE SEQUENCE [LARGE SCALE GENOMIC DNA]</scope>
    <source>
        <strain evidence="9">cv. HL8</strain>
    </source>
</reference>
<evidence type="ECO:0000313" key="8">
    <source>
        <dbReference type="EMBL" id="KAK7827004.1"/>
    </source>
</evidence>
<dbReference type="GO" id="GO:0000049">
    <property type="term" value="F:tRNA binding"/>
    <property type="evidence" value="ECO:0007669"/>
    <property type="project" value="UniProtKB-KW"/>
</dbReference>
<accession>A0AAW0JJR8</accession>
<dbReference type="PANTHER" id="PTHR43052:SF1">
    <property type="entry name" value="TRNA-5-TAURINOMETHYLURIDINE 2-SULFURTRANSFERASE"/>
    <property type="match status" value="1"/>
</dbReference>
<evidence type="ECO:0000256" key="2">
    <source>
        <dbReference type="ARBA" id="ARBA00022679"/>
    </source>
</evidence>